<evidence type="ECO:0000313" key="2">
    <source>
        <dbReference type="Proteomes" id="UP000220527"/>
    </source>
</evidence>
<dbReference type="OrthoDB" id="9795689at2"/>
<keyword evidence="2" id="KW-1185">Reference proteome</keyword>
<protein>
    <submittedName>
        <fullName evidence="1">Type I-E CRISPR-associated protein Cas6/Cse3/CasE</fullName>
    </submittedName>
</protein>
<sequence length="241" mass="26840">MYLSRLILDLRQPAVRRMVSDIYQLHRSVLAAFPAAPAGQSARAYFGILYRSETIAQRPMLVRLLVQAQHEPDWSTLAAHHLGPDLDERGNPAVRRIDEEYARITNGTALFFRLRANPTRKLPERLPGREDRLAGKRVALLREEEQLAWLGRKGEQHGFRLVATQLEPDIPAVQAARQANERGRRPAREGGQTMALTFGTTIFSGQLEVSDAERFRACLSQGIGSGKAFGFGLLSIASMGL</sequence>
<dbReference type="SUPFAM" id="SSF117987">
    <property type="entry name" value="CRISPR-associated protein"/>
    <property type="match status" value="2"/>
</dbReference>
<name>A0A2A6RF08_9CHLR</name>
<organism evidence="1 2">
    <name type="scientific">Candidatus Viridilinea mediisalina</name>
    <dbReference type="NCBI Taxonomy" id="2024553"/>
    <lineage>
        <taxon>Bacteria</taxon>
        <taxon>Bacillati</taxon>
        <taxon>Chloroflexota</taxon>
        <taxon>Chloroflexia</taxon>
        <taxon>Chloroflexales</taxon>
        <taxon>Chloroflexineae</taxon>
        <taxon>Oscillochloridaceae</taxon>
        <taxon>Candidatus Viridilinea</taxon>
    </lineage>
</organism>
<reference evidence="2" key="1">
    <citation type="submission" date="2017-08" db="EMBL/GenBank/DDBJ databases">
        <authorList>
            <person name="Grouzdev D.S."/>
            <person name="Gaisin V.A."/>
            <person name="Rysina M.S."/>
            <person name="Gorlenko V.M."/>
        </authorList>
    </citation>
    <scope>NUCLEOTIDE SEQUENCE [LARGE SCALE GENOMIC DNA]</scope>
    <source>
        <strain evidence="2">Kir15-3F</strain>
    </source>
</reference>
<accession>A0A2A6RF08</accession>
<dbReference type="Proteomes" id="UP000220527">
    <property type="component" value="Unassembled WGS sequence"/>
</dbReference>
<proteinExistence type="predicted"/>
<gene>
    <name evidence="1" type="primary">cas6e</name>
    <name evidence="1" type="ORF">CJ255_19030</name>
</gene>
<dbReference type="Gene3D" id="3.30.70.1200">
    <property type="entry name" value="Crispr-associated protein, domain 1"/>
    <property type="match status" value="1"/>
</dbReference>
<dbReference type="Gene3D" id="3.30.70.1210">
    <property type="entry name" value="Crispr-associated protein, domain 2"/>
    <property type="match status" value="1"/>
</dbReference>
<dbReference type="InterPro" id="IPR010179">
    <property type="entry name" value="CRISPR-assoc_prot_Cse3"/>
</dbReference>
<dbReference type="NCBIfam" id="TIGR01907">
    <property type="entry name" value="casE_Cse3"/>
    <property type="match status" value="1"/>
</dbReference>
<dbReference type="AlphaFoldDB" id="A0A2A6RF08"/>
<dbReference type="CDD" id="cd09727">
    <property type="entry name" value="Cas6_I-E"/>
    <property type="match status" value="1"/>
</dbReference>
<evidence type="ECO:0000313" key="1">
    <source>
        <dbReference type="EMBL" id="PDW01458.1"/>
    </source>
</evidence>
<comment type="caution">
    <text evidence="1">The sequence shown here is derived from an EMBL/GenBank/DDBJ whole genome shotgun (WGS) entry which is preliminary data.</text>
</comment>
<dbReference type="EMBL" id="NQWI01000138">
    <property type="protein sequence ID" value="PDW01458.1"/>
    <property type="molecule type" value="Genomic_DNA"/>
</dbReference>
<dbReference type="Pfam" id="PF08798">
    <property type="entry name" value="CRISPR_assoc"/>
    <property type="match status" value="1"/>
</dbReference>
<dbReference type="SMART" id="SM01101">
    <property type="entry name" value="CRISPR_assoc"/>
    <property type="match status" value="1"/>
</dbReference>
<dbReference type="RefSeq" id="WP_097645675.1">
    <property type="nucleotide sequence ID" value="NZ_NQWI01000138.1"/>
</dbReference>